<keyword evidence="2" id="KW-1185">Reference proteome</keyword>
<accession>A0A5B7DCC6</accession>
<gene>
    <name evidence="1" type="ORF">E2C01_011578</name>
</gene>
<reference evidence="1 2" key="1">
    <citation type="submission" date="2019-05" db="EMBL/GenBank/DDBJ databases">
        <title>Another draft genome of Portunus trituberculatus and its Hox gene families provides insights of decapod evolution.</title>
        <authorList>
            <person name="Jeong J.-H."/>
            <person name="Song I."/>
            <person name="Kim S."/>
            <person name="Choi T."/>
            <person name="Kim D."/>
            <person name="Ryu S."/>
            <person name="Kim W."/>
        </authorList>
    </citation>
    <scope>NUCLEOTIDE SEQUENCE [LARGE SCALE GENOMIC DNA]</scope>
    <source>
        <tissue evidence="1">Muscle</tissue>
    </source>
</reference>
<evidence type="ECO:0000313" key="2">
    <source>
        <dbReference type="Proteomes" id="UP000324222"/>
    </source>
</evidence>
<name>A0A5B7DCC6_PORTR</name>
<organism evidence="1 2">
    <name type="scientific">Portunus trituberculatus</name>
    <name type="common">Swimming crab</name>
    <name type="synonym">Neptunus trituberculatus</name>
    <dbReference type="NCBI Taxonomy" id="210409"/>
    <lineage>
        <taxon>Eukaryota</taxon>
        <taxon>Metazoa</taxon>
        <taxon>Ecdysozoa</taxon>
        <taxon>Arthropoda</taxon>
        <taxon>Crustacea</taxon>
        <taxon>Multicrustacea</taxon>
        <taxon>Malacostraca</taxon>
        <taxon>Eumalacostraca</taxon>
        <taxon>Eucarida</taxon>
        <taxon>Decapoda</taxon>
        <taxon>Pleocyemata</taxon>
        <taxon>Brachyura</taxon>
        <taxon>Eubrachyura</taxon>
        <taxon>Portunoidea</taxon>
        <taxon>Portunidae</taxon>
        <taxon>Portuninae</taxon>
        <taxon>Portunus</taxon>
    </lineage>
</organism>
<dbReference type="Proteomes" id="UP000324222">
    <property type="component" value="Unassembled WGS sequence"/>
</dbReference>
<proteinExistence type="predicted"/>
<dbReference type="EMBL" id="VSRR010000702">
    <property type="protein sequence ID" value="MPC18685.1"/>
    <property type="molecule type" value="Genomic_DNA"/>
</dbReference>
<sequence>MTVVTIRSISVQEGHAKRRTSTFVGVCRWMFTSGFGGCPSILMSNGPAMSKTYSSWPSSVPSSKSNAALDCRNASTMSCDKDILRHRAITPR</sequence>
<evidence type="ECO:0000313" key="1">
    <source>
        <dbReference type="EMBL" id="MPC18685.1"/>
    </source>
</evidence>
<comment type="caution">
    <text evidence="1">The sequence shown here is derived from an EMBL/GenBank/DDBJ whole genome shotgun (WGS) entry which is preliminary data.</text>
</comment>
<dbReference type="AlphaFoldDB" id="A0A5B7DCC6"/>
<protein>
    <submittedName>
        <fullName evidence="1">Uncharacterized protein</fullName>
    </submittedName>
</protein>